<feature type="compositionally biased region" description="Basic residues" evidence="1">
    <location>
        <begin position="115"/>
        <end position="124"/>
    </location>
</feature>
<evidence type="ECO:0000313" key="2">
    <source>
        <dbReference type="EMBL" id="CEG05290.1"/>
    </source>
</evidence>
<dbReference type="AlphaFoldDB" id="A0A090MI31"/>
<sequence>MLSLRYHVLNWALSLTTIPLAMFRKSLVDGGLMHELIDDIHCPIIGLTIYFLTLWLLKARAMARQETGLDQGAFSGNVAPAELEDIAPFNVHELEAEVPIMTNTSGNCNGNGNAKSKKGRKRGRNGGNRGNANGRQNRNSSNHNENAQKSNGNRIPPRNKATPQNTTLSNTTAQLNAIAARRLRNTSIGRIESMKQRAIHLVKQHIDVLYPINLVLLFTSDELPGLGMNSESSYCQMAARVLVTFTILGTIEPLRRTRWDLEMCGLGMLTYCCALCNQGPGPWASIAMGAVSLSIVGSIIELLICFKTGRWICWPSLWLTSDIGQFDTLVRISALSPLIDIVETAIYAVTPYVVPAWYQRRRELMEKPL</sequence>
<protein>
    <submittedName>
        <fullName evidence="2">WGS project CBMI000000000 data, contig CS3069_c003528</fullName>
    </submittedName>
</protein>
<feature type="region of interest" description="Disordered" evidence="1">
    <location>
        <begin position="101"/>
        <end position="170"/>
    </location>
</feature>
<comment type="caution">
    <text evidence="2">The sequence shown here is derived from an EMBL/GenBank/DDBJ whole genome shotgun (WGS) entry which is preliminary data.</text>
</comment>
<name>A0A090MI31_9HYPO</name>
<proteinExistence type="predicted"/>
<accession>A0A090MI31</accession>
<evidence type="ECO:0000256" key="1">
    <source>
        <dbReference type="SAM" id="MobiDB-lite"/>
    </source>
</evidence>
<organism evidence="2">
    <name type="scientific">Fusarium clavum</name>
    <dbReference type="NCBI Taxonomy" id="2594811"/>
    <lineage>
        <taxon>Eukaryota</taxon>
        <taxon>Fungi</taxon>
        <taxon>Dikarya</taxon>
        <taxon>Ascomycota</taxon>
        <taxon>Pezizomycotina</taxon>
        <taxon>Sordariomycetes</taxon>
        <taxon>Hypocreomycetidae</taxon>
        <taxon>Hypocreales</taxon>
        <taxon>Nectriaceae</taxon>
        <taxon>Fusarium</taxon>
        <taxon>Fusarium incarnatum-equiseti species complex</taxon>
    </lineage>
</organism>
<feature type="compositionally biased region" description="Polar residues" evidence="1">
    <location>
        <begin position="161"/>
        <end position="170"/>
    </location>
</feature>
<dbReference type="EMBL" id="CBMI010003526">
    <property type="protein sequence ID" value="CEG05290.1"/>
    <property type="molecule type" value="Genomic_DNA"/>
</dbReference>
<reference evidence="2" key="1">
    <citation type="submission" date="2013-05" db="EMBL/GenBank/DDBJ databases">
        <title>Draft genome sequences of six wheat associated Fusarium spp. isolates.</title>
        <authorList>
            <person name="Moolhuijzen P.M."/>
            <person name="Manners J.M."/>
            <person name="Wilcox S."/>
            <person name="Bellgard M.I."/>
            <person name="Gardiner D.M."/>
        </authorList>
    </citation>
    <scope>NUCLEOTIDE SEQUENCE</scope>
    <source>
        <strain evidence="2">CS3069</strain>
    </source>
</reference>
<gene>
    <name evidence="2" type="ORF">BN850_0106670</name>
</gene>
<feature type="compositionally biased region" description="Polar residues" evidence="1">
    <location>
        <begin position="143"/>
        <end position="153"/>
    </location>
</feature>
<feature type="compositionally biased region" description="Low complexity" evidence="1">
    <location>
        <begin position="130"/>
        <end position="142"/>
    </location>
</feature>